<evidence type="ECO:0000313" key="4">
    <source>
        <dbReference type="Proteomes" id="UP001162480"/>
    </source>
</evidence>
<dbReference type="EMBL" id="OX597837">
    <property type="protein sequence ID" value="CAI9740391.1"/>
    <property type="molecule type" value="Genomic_DNA"/>
</dbReference>
<dbReference type="Proteomes" id="UP001162480">
    <property type="component" value="Chromosome 24"/>
</dbReference>
<sequence length="224" mass="24599">MHSVAGLSRHVTAPAPPATMWTKAPLSHLQLSRWLFFATPVQVNGHFGFWSILGVLSGIGALIIGITYLLCRFKKPTNQVADQDRGMLSDTFTQRTEIRTVLYSLNHAEYHCMQPTPLVQLQTRNETTTPPDTGPNATSSTATANTMSSLLQPQSSDRWSGYGSGDSVPTRDTVVTSVNATAVTPNTITTTDLKTENSRRNSSLKISLCRNSLFRKQDFEEVVV</sequence>
<feature type="compositionally biased region" description="Low complexity" evidence="1">
    <location>
        <begin position="136"/>
        <end position="147"/>
    </location>
</feature>
<protein>
    <submittedName>
        <fullName evidence="3">Uncharacterized protein</fullName>
    </submittedName>
</protein>
<evidence type="ECO:0000313" key="3">
    <source>
        <dbReference type="EMBL" id="CAI9740391.1"/>
    </source>
</evidence>
<keyword evidence="2" id="KW-0472">Membrane</keyword>
<accession>A0AA36FIK9</accession>
<dbReference type="AlphaFoldDB" id="A0AA36FIK9"/>
<evidence type="ECO:0000256" key="1">
    <source>
        <dbReference type="SAM" id="MobiDB-lite"/>
    </source>
</evidence>
<keyword evidence="2" id="KW-0812">Transmembrane</keyword>
<gene>
    <name evidence="3" type="ORF">OCTVUL_1B022359</name>
</gene>
<proteinExistence type="predicted"/>
<name>A0AA36FIK9_OCTVU</name>
<organism evidence="3 4">
    <name type="scientific">Octopus vulgaris</name>
    <name type="common">Common octopus</name>
    <dbReference type="NCBI Taxonomy" id="6645"/>
    <lineage>
        <taxon>Eukaryota</taxon>
        <taxon>Metazoa</taxon>
        <taxon>Spiralia</taxon>
        <taxon>Lophotrochozoa</taxon>
        <taxon>Mollusca</taxon>
        <taxon>Cephalopoda</taxon>
        <taxon>Coleoidea</taxon>
        <taxon>Octopodiformes</taxon>
        <taxon>Octopoda</taxon>
        <taxon>Incirrata</taxon>
        <taxon>Octopodidae</taxon>
        <taxon>Octopus</taxon>
    </lineage>
</organism>
<keyword evidence="2" id="KW-1133">Transmembrane helix</keyword>
<keyword evidence="4" id="KW-1185">Reference proteome</keyword>
<reference evidence="3" key="1">
    <citation type="submission" date="2023-08" db="EMBL/GenBank/DDBJ databases">
        <authorList>
            <person name="Alioto T."/>
            <person name="Alioto T."/>
            <person name="Gomez Garrido J."/>
        </authorList>
    </citation>
    <scope>NUCLEOTIDE SEQUENCE</scope>
</reference>
<feature type="region of interest" description="Disordered" evidence="1">
    <location>
        <begin position="124"/>
        <end position="147"/>
    </location>
</feature>
<evidence type="ECO:0000256" key="2">
    <source>
        <dbReference type="SAM" id="Phobius"/>
    </source>
</evidence>
<feature type="transmembrane region" description="Helical" evidence="2">
    <location>
        <begin position="47"/>
        <end position="71"/>
    </location>
</feature>